<evidence type="ECO:0000256" key="2">
    <source>
        <dbReference type="SAM" id="SignalP"/>
    </source>
</evidence>
<dbReference type="AlphaFoldDB" id="A0AAD3H3J4"/>
<evidence type="ECO:0000256" key="1">
    <source>
        <dbReference type="SAM" id="MobiDB-lite"/>
    </source>
</evidence>
<proteinExistence type="predicted"/>
<keyword evidence="2" id="KW-0732">Signal</keyword>
<reference evidence="3 4" key="1">
    <citation type="journal article" date="2021" name="Sci. Rep.">
        <title>The genome of the diatom Chaetoceros tenuissimus carries an ancient integrated fragment of an extant virus.</title>
        <authorList>
            <person name="Hongo Y."/>
            <person name="Kimura K."/>
            <person name="Takaki Y."/>
            <person name="Yoshida Y."/>
            <person name="Baba S."/>
            <person name="Kobayashi G."/>
            <person name="Nagasaki K."/>
            <person name="Hano T."/>
            <person name="Tomaru Y."/>
        </authorList>
    </citation>
    <scope>NUCLEOTIDE SEQUENCE [LARGE SCALE GENOMIC DNA]</scope>
    <source>
        <strain evidence="3 4">NIES-3715</strain>
    </source>
</reference>
<dbReference type="EMBL" id="BLLK01000038">
    <property type="protein sequence ID" value="GFH49292.1"/>
    <property type="molecule type" value="Genomic_DNA"/>
</dbReference>
<accession>A0AAD3H3J4</accession>
<evidence type="ECO:0008006" key="5">
    <source>
        <dbReference type="Google" id="ProtNLM"/>
    </source>
</evidence>
<dbReference type="Proteomes" id="UP001054902">
    <property type="component" value="Unassembled WGS sequence"/>
</dbReference>
<protein>
    <recommendedName>
        <fullName evidence="5">ShKT domain-containing protein</fullName>
    </recommendedName>
</protein>
<feature type="compositionally biased region" description="Low complexity" evidence="1">
    <location>
        <begin position="237"/>
        <end position="249"/>
    </location>
</feature>
<feature type="region of interest" description="Disordered" evidence="1">
    <location>
        <begin position="178"/>
        <end position="254"/>
    </location>
</feature>
<comment type="caution">
    <text evidence="3">The sequence shown here is derived from an EMBL/GenBank/DDBJ whole genome shotgun (WGS) entry which is preliminary data.</text>
</comment>
<sequence length="347" mass="37353">MMRRNFSKAFMVVTQILCMIQFNYANKCNDNPDFRIASSTQEDTSRNNLRGIVLRDRPCSWIADDLLNRFHKYCSIKVVADSCGKTCGTCTDKKNLLNDEINSRALKSIFSGDNTSDEDEYPTENNIFLNIRKYRVTNRKKNKSNKSDKSKGSYHSSKGKGYSYHMSKGKGYESYNHVDNCDSSHSKGKGGKGGKGKGGKGGKGKGGKGGKGKGGKGKGGKGEGGKGGKGKGGKGKGYSSPTSPNTSPTCDEYPTAGYTPSIVMPSIPTPPVAPIAPAPPVPSPPVGFFPITVNSKAPTISPSPRPTNLIERSPQCFDDSTFTFIIDNGTTQDCAWLRKTNAAVRVE</sequence>
<feature type="compositionally biased region" description="Low complexity" evidence="1">
    <location>
        <begin position="153"/>
        <end position="165"/>
    </location>
</feature>
<organism evidence="3 4">
    <name type="scientific">Chaetoceros tenuissimus</name>
    <dbReference type="NCBI Taxonomy" id="426638"/>
    <lineage>
        <taxon>Eukaryota</taxon>
        <taxon>Sar</taxon>
        <taxon>Stramenopiles</taxon>
        <taxon>Ochrophyta</taxon>
        <taxon>Bacillariophyta</taxon>
        <taxon>Coscinodiscophyceae</taxon>
        <taxon>Chaetocerotophycidae</taxon>
        <taxon>Chaetocerotales</taxon>
        <taxon>Chaetocerotaceae</taxon>
        <taxon>Chaetoceros</taxon>
    </lineage>
</organism>
<feature type="region of interest" description="Disordered" evidence="1">
    <location>
        <begin position="137"/>
        <end position="165"/>
    </location>
</feature>
<evidence type="ECO:0000313" key="4">
    <source>
        <dbReference type="Proteomes" id="UP001054902"/>
    </source>
</evidence>
<evidence type="ECO:0000313" key="3">
    <source>
        <dbReference type="EMBL" id="GFH49292.1"/>
    </source>
</evidence>
<feature type="compositionally biased region" description="Basic residues" evidence="1">
    <location>
        <begin position="186"/>
        <end position="219"/>
    </location>
</feature>
<feature type="signal peptide" evidence="2">
    <location>
        <begin position="1"/>
        <end position="25"/>
    </location>
</feature>
<name>A0AAD3H3J4_9STRA</name>
<gene>
    <name evidence="3" type="ORF">CTEN210_05768</name>
</gene>
<keyword evidence="4" id="KW-1185">Reference proteome</keyword>
<feature type="chain" id="PRO_5042118476" description="ShKT domain-containing protein" evidence="2">
    <location>
        <begin position="26"/>
        <end position="347"/>
    </location>
</feature>